<accession>A0A4S8J5Y9</accession>
<proteinExistence type="predicted"/>
<dbReference type="EMBL" id="PYDT01000007">
    <property type="protein sequence ID" value="THU56918.1"/>
    <property type="molecule type" value="Genomic_DNA"/>
</dbReference>
<reference evidence="2 3" key="1">
    <citation type="journal article" date="2019" name="Nat. Plants">
        <title>Genome sequencing of Musa balbisiana reveals subgenome evolution and function divergence in polyploid bananas.</title>
        <authorList>
            <person name="Yao X."/>
        </authorList>
    </citation>
    <scope>NUCLEOTIDE SEQUENCE [LARGE SCALE GENOMIC DNA]</scope>
    <source>
        <strain evidence="3">cv. DH-PKW</strain>
        <tissue evidence="2">Leaves</tissue>
    </source>
</reference>
<gene>
    <name evidence="2" type="ORF">C4D60_Mb11t22270</name>
</gene>
<feature type="region of interest" description="Disordered" evidence="1">
    <location>
        <begin position="1"/>
        <end position="25"/>
    </location>
</feature>
<evidence type="ECO:0000313" key="3">
    <source>
        <dbReference type="Proteomes" id="UP000317650"/>
    </source>
</evidence>
<keyword evidence="3" id="KW-1185">Reference proteome</keyword>
<evidence type="ECO:0000313" key="2">
    <source>
        <dbReference type="EMBL" id="THU56918.1"/>
    </source>
</evidence>
<sequence>MIEEQSREEKEMERSSNAREDIERDFLLSNTARQAKGKQLQDRMLVYKIDSQSLKLLLPCLDQNFPGWGNSQNLSEHHKVDFDVVSEEQS</sequence>
<name>A0A4S8J5Y9_MUSBA</name>
<dbReference type="Proteomes" id="UP000317650">
    <property type="component" value="Chromosome 11"/>
</dbReference>
<comment type="caution">
    <text evidence="2">The sequence shown here is derived from an EMBL/GenBank/DDBJ whole genome shotgun (WGS) entry which is preliminary data.</text>
</comment>
<evidence type="ECO:0000256" key="1">
    <source>
        <dbReference type="SAM" id="MobiDB-lite"/>
    </source>
</evidence>
<protein>
    <submittedName>
        <fullName evidence="2">Uncharacterized protein</fullName>
    </submittedName>
</protein>
<dbReference type="AlphaFoldDB" id="A0A4S8J5Y9"/>
<organism evidence="2 3">
    <name type="scientific">Musa balbisiana</name>
    <name type="common">Banana</name>
    <dbReference type="NCBI Taxonomy" id="52838"/>
    <lineage>
        <taxon>Eukaryota</taxon>
        <taxon>Viridiplantae</taxon>
        <taxon>Streptophyta</taxon>
        <taxon>Embryophyta</taxon>
        <taxon>Tracheophyta</taxon>
        <taxon>Spermatophyta</taxon>
        <taxon>Magnoliopsida</taxon>
        <taxon>Liliopsida</taxon>
        <taxon>Zingiberales</taxon>
        <taxon>Musaceae</taxon>
        <taxon>Musa</taxon>
    </lineage>
</organism>